<accession>A0A285TS02</accession>
<keyword evidence="3" id="KW-1185">Reference proteome</keyword>
<protein>
    <submittedName>
        <fullName evidence="2">Flp pilus assembly protein, pilin Flp</fullName>
    </submittedName>
</protein>
<keyword evidence="1" id="KW-0812">Transmembrane</keyword>
<feature type="transmembrane region" description="Helical" evidence="1">
    <location>
        <begin position="31"/>
        <end position="52"/>
    </location>
</feature>
<gene>
    <name evidence="2" type="ORF">SAMN05421512_11645</name>
</gene>
<dbReference type="Pfam" id="PF04964">
    <property type="entry name" value="Flp_Fap"/>
    <property type="match status" value="1"/>
</dbReference>
<sequence>MHGQFDKLRDRGDQFADLAGTMRRDEAGATAIEYGLIMGLVSFAIIGALLSIQGVLGDDVFGVVASAFSNI</sequence>
<dbReference type="EMBL" id="OBML01000016">
    <property type="protein sequence ID" value="SOC26497.1"/>
    <property type="molecule type" value="Genomic_DNA"/>
</dbReference>
<dbReference type="InterPro" id="IPR007047">
    <property type="entry name" value="Flp_Fap"/>
</dbReference>
<keyword evidence="1" id="KW-0472">Membrane</keyword>
<organism evidence="2 3">
    <name type="scientific">Stappia indica</name>
    <dbReference type="NCBI Taxonomy" id="538381"/>
    <lineage>
        <taxon>Bacteria</taxon>
        <taxon>Pseudomonadati</taxon>
        <taxon>Pseudomonadota</taxon>
        <taxon>Alphaproteobacteria</taxon>
        <taxon>Hyphomicrobiales</taxon>
        <taxon>Stappiaceae</taxon>
        <taxon>Stappia</taxon>
    </lineage>
</organism>
<dbReference type="RefSeq" id="WP_067224099.1">
    <property type="nucleotide sequence ID" value="NZ_JAJGNR010000003.1"/>
</dbReference>
<dbReference type="Proteomes" id="UP000219331">
    <property type="component" value="Unassembled WGS sequence"/>
</dbReference>
<keyword evidence="1" id="KW-1133">Transmembrane helix</keyword>
<evidence type="ECO:0000256" key="1">
    <source>
        <dbReference type="SAM" id="Phobius"/>
    </source>
</evidence>
<evidence type="ECO:0000313" key="3">
    <source>
        <dbReference type="Proteomes" id="UP000219331"/>
    </source>
</evidence>
<proteinExistence type="predicted"/>
<dbReference type="STRING" id="538381.GCA_001696535_04073"/>
<reference evidence="2 3" key="1">
    <citation type="submission" date="2017-08" db="EMBL/GenBank/DDBJ databases">
        <authorList>
            <person name="de Groot N.N."/>
        </authorList>
    </citation>
    <scope>NUCLEOTIDE SEQUENCE [LARGE SCALE GENOMIC DNA]</scope>
    <source>
        <strain evidence="2 3">USBA 352</strain>
    </source>
</reference>
<name>A0A285TS02_9HYPH</name>
<evidence type="ECO:0000313" key="2">
    <source>
        <dbReference type="EMBL" id="SOC26497.1"/>
    </source>
</evidence>
<dbReference type="AlphaFoldDB" id="A0A285TS02"/>